<accession>A0A6C0B5D4</accession>
<reference evidence="1" key="1">
    <citation type="journal article" date="2020" name="Nature">
        <title>Giant virus diversity and host interactions through global metagenomics.</title>
        <authorList>
            <person name="Schulz F."/>
            <person name="Roux S."/>
            <person name="Paez-Espino D."/>
            <person name="Jungbluth S."/>
            <person name="Walsh D.A."/>
            <person name="Denef V.J."/>
            <person name="McMahon K.D."/>
            <person name="Konstantinidis K.T."/>
            <person name="Eloe-Fadrosh E.A."/>
            <person name="Kyrpides N.C."/>
            <person name="Woyke T."/>
        </authorList>
    </citation>
    <scope>NUCLEOTIDE SEQUENCE</scope>
    <source>
        <strain evidence="1">GVMAG-M-3300010157-4</strain>
    </source>
</reference>
<organism evidence="1">
    <name type="scientific">viral metagenome</name>
    <dbReference type="NCBI Taxonomy" id="1070528"/>
    <lineage>
        <taxon>unclassified sequences</taxon>
        <taxon>metagenomes</taxon>
        <taxon>organismal metagenomes</taxon>
    </lineage>
</organism>
<evidence type="ECO:0000313" key="1">
    <source>
        <dbReference type="EMBL" id="QHS87465.1"/>
    </source>
</evidence>
<sequence>MDTIKQKKLTKSEWESIEAPVTDDEREILQLIRDGYVDPDIRFNKHHSLFGFAKLEKTPTIENYLYTRFFKSEIDEILAIIRKIPDAPADLSAFRVEEVNIRRIKSADQIRLENMNSNIELNRNKMIEYTYIGFVKEMFRLFAAGKNNYAYYLYTLVQLRNINISHKNAFIMDFIDKSVAFVSSKTGLANIIHNACDFIENNPNLYKYGDITLYDHQKRLFTLFGQTFAHNYEHYKYKTNLVLYIAPTGTGKTLSPIGLSADYRIIFVCAARHVGMALAKSAISVNKCVAFAFGCDTSSDIRLHFLAASTYKLNARSGGVGKVDNSDGRKVEIMICDTQSYLTAMYYMMSFNDPKNIITYWDEPTIGMDYPDHPLHEITHRNWSENKIPNMVLSSATLPKHGQIFPVINDFRAKFDTTTVTTIESYDCNKSISLLNKSGFCVCPHTLYADFRPILECVGYCKENKTLLRYFDLGEIVRFICHLEDRGCIPESISISTYFDGNIANIKMNNLKLYYLEIIENMDPEAWSAIYTYMTTTIRRKFDRPPPIKKSTSLGSATVFSGKALARTSSVSSEPTFVEKAKAISQASGGILFTTADAHTLTDGPTIYLTENIKTIGSFYIQQSNIPPKVFETILSKIQHNSRINEQVALLEASLEDILGDEIKKEKKMAKNVLDCPEFRMPEVKRLNDQIEDLKSGIKPVVLDSVYVPNTMYHQQVWSPNVVETAFVPVIDQETAKQVMELFIDDRLKVLMLLGIGTFENHENEAYTEMMKKLANNKQLLMIVASSDYIYGTNYQFCHEIIGKDLTNMSQQKTIQALGRVGRNNIQQEYTARFRDDAIILKLFERQEQNIEAEMMCRLLKTEDDE</sequence>
<proteinExistence type="predicted"/>
<dbReference type="AlphaFoldDB" id="A0A6C0B5D4"/>
<dbReference type="EMBL" id="MN739081">
    <property type="protein sequence ID" value="QHS87465.1"/>
    <property type="molecule type" value="Genomic_DNA"/>
</dbReference>
<dbReference type="SUPFAM" id="SSF52540">
    <property type="entry name" value="P-loop containing nucleoside triphosphate hydrolases"/>
    <property type="match status" value="1"/>
</dbReference>
<protein>
    <submittedName>
        <fullName evidence="1">Uncharacterized protein</fullName>
    </submittedName>
</protein>
<dbReference type="InterPro" id="IPR027417">
    <property type="entry name" value="P-loop_NTPase"/>
</dbReference>
<name>A0A6C0B5D4_9ZZZZ</name>